<evidence type="ECO:0000313" key="2">
    <source>
        <dbReference type="EMBL" id="KAK7449299.1"/>
    </source>
</evidence>
<proteinExistence type="predicted"/>
<reference evidence="2 3" key="1">
    <citation type="submission" date="2024-01" db="EMBL/GenBank/DDBJ databases">
        <title>A draft genome for the cacao thread blight pathogen Marasmiellus scandens.</title>
        <authorList>
            <person name="Baruah I.K."/>
            <person name="Leung J."/>
            <person name="Bukari Y."/>
            <person name="Amoako-Attah I."/>
            <person name="Meinhardt L.W."/>
            <person name="Bailey B.A."/>
            <person name="Cohen S.P."/>
        </authorList>
    </citation>
    <scope>NUCLEOTIDE SEQUENCE [LARGE SCALE GENOMIC DNA]</scope>
    <source>
        <strain evidence="2 3">GH-19</strain>
    </source>
</reference>
<evidence type="ECO:0000256" key="1">
    <source>
        <dbReference type="SAM" id="MobiDB-lite"/>
    </source>
</evidence>
<name>A0ABR1J624_9AGAR</name>
<feature type="compositionally biased region" description="Low complexity" evidence="1">
    <location>
        <begin position="879"/>
        <end position="890"/>
    </location>
</feature>
<sequence>MTIPSHAKQRRRVSHFVDLEAEQSDSDSHIDDYSDLSGGDSSGSDFIDDDSDHEGYSNHPGFSQRPSNFQDAPRPRRQKRKVAEYHNDDSDSSSDCDSSRGGSLEPDGEYGSGDTLPNLMEAIAISRPSWRFRCSDGREREVADNLQSTCPMSNVLFTTYRWMRGWVYVSNQSRSPDLCKWISSKRGVLKGRPSSRYPSSLLYGRLFSESVEHDPAHPQPAFGVPSPVNTVHDLVEKWVRVKGGRYKGEICFVYDIGKSKSCTTGRAKVLMVPRIPLSMDIQMDIPYALSSSPSPSPRASPAPSTDSSSSASAGSSSSGSRKRKRCIPGDRYAHVAPWCLFNLNQVRSIYGQDSVKQHKAGSVYRFRNERYQHGLLIRQFRVEQLQVIDTTTAIANDYATIPWNLARLFVQSGHFEIPKQLDKFPLIREWVFTEGERVRTLSNNSVGIVQKPLTFGMVEVDFGNHPCASGTGFLVGQHNICWWDLVKDFAEGDFVEVVGGVKQGANGWIVACGTSNTSDSWHGERGPNIVEIIEKTVRGPIISPTSDSSGIRPFSVHRNMLRRIPVPYTQIPSSRSPSGTNTASPWIGVHVRVVNPNHTEKGQHGIVRHVFHGQSDCHWKYSSLIKGLQVKLLVEISNASSDNVLPNMPSKEVELDYYSVVDAETGKQLHEVHQLRLGNSFSRVSAPWKGVIVTIIQNHPDKGKCATVRDVIPVFTHTGITNKTRFPSGLKITVDLSIFTGGRRLELDYYGLATQDKSTGTLKWLHEVYKLNSDQSSLFQPKPVPEARRLNPNIPAEGIPLSDFRLTESVSAHLPPTVLSSAAGNASAQFPLPVFSSVAAPTSSSAAVSSSSVPPSTRAPLAAPSLPASRIIQTPPAPSSSIPAEHSSSSLSDSISTVSSNWESLSHSATSPLASPPLSSSSSSSSSCGSASSSDVSSDLPSPSRESSPASEGSGVSLGSSEHDISDRWICNPNLLGKKLTAIAHGGGYLNKQVTVYSTLNEDGQVDVIWERYQKKHIISPRWIWPRYPNFARDNGLLIVTSGMHAGKFARRFDHRRDGSMHVEIVDHEEGREDVLTGQEVLIKSDELCLAYESHETRELNHSTLKAKRDRFKKSRR</sequence>
<feature type="region of interest" description="Disordered" evidence="1">
    <location>
        <begin position="1"/>
        <end position="116"/>
    </location>
</feature>
<feature type="region of interest" description="Disordered" evidence="1">
    <location>
        <begin position="290"/>
        <end position="325"/>
    </location>
</feature>
<dbReference type="Proteomes" id="UP001498398">
    <property type="component" value="Unassembled WGS sequence"/>
</dbReference>
<feature type="compositionally biased region" description="Low complexity" evidence="1">
    <location>
        <begin position="35"/>
        <end position="45"/>
    </location>
</feature>
<feature type="compositionally biased region" description="Low complexity" evidence="1">
    <location>
        <begin position="301"/>
        <end position="319"/>
    </location>
</feature>
<feature type="compositionally biased region" description="Low complexity" evidence="1">
    <location>
        <begin position="907"/>
        <end position="960"/>
    </location>
</feature>
<gene>
    <name evidence="2" type="ORF">VKT23_013442</name>
</gene>
<protein>
    <submittedName>
        <fullName evidence="2">Uncharacterized protein</fullName>
    </submittedName>
</protein>
<accession>A0ABR1J624</accession>
<evidence type="ECO:0000313" key="3">
    <source>
        <dbReference type="Proteomes" id="UP001498398"/>
    </source>
</evidence>
<feature type="compositionally biased region" description="Polar residues" evidence="1">
    <location>
        <begin position="60"/>
        <end position="70"/>
    </location>
</feature>
<dbReference type="InterPro" id="IPR039715">
    <property type="entry name" value="ZCCHC10"/>
</dbReference>
<keyword evidence="3" id="KW-1185">Reference proteome</keyword>
<dbReference type="PANTHER" id="PTHR13491:SF0">
    <property type="entry name" value="ZINC FINGER CCHC DOMAIN-CONTAINING PROTEIN 10"/>
    <property type="match status" value="1"/>
</dbReference>
<feature type="region of interest" description="Disordered" evidence="1">
    <location>
        <begin position="907"/>
        <end position="962"/>
    </location>
</feature>
<comment type="caution">
    <text evidence="2">The sequence shown here is derived from an EMBL/GenBank/DDBJ whole genome shotgun (WGS) entry which is preliminary data.</text>
</comment>
<dbReference type="EMBL" id="JBANRG010000036">
    <property type="protein sequence ID" value="KAK7449299.1"/>
    <property type="molecule type" value="Genomic_DNA"/>
</dbReference>
<dbReference type="PANTHER" id="PTHR13491">
    <property type="entry name" value="ZCCHC10 PROTEIN"/>
    <property type="match status" value="1"/>
</dbReference>
<organism evidence="2 3">
    <name type="scientific">Marasmiellus scandens</name>
    <dbReference type="NCBI Taxonomy" id="2682957"/>
    <lineage>
        <taxon>Eukaryota</taxon>
        <taxon>Fungi</taxon>
        <taxon>Dikarya</taxon>
        <taxon>Basidiomycota</taxon>
        <taxon>Agaricomycotina</taxon>
        <taxon>Agaricomycetes</taxon>
        <taxon>Agaricomycetidae</taxon>
        <taxon>Agaricales</taxon>
        <taxon>Marasmiineae</taxon>
        <taxon>Omphalotaceae</taxon>
        <taxon>Marasmiellus</taxon>
    </lineage>
</organism>
<feature type="region of interest" description="Disordered" evidence="1">
    <location>
        <begin position="869"/>
        <end position="890"/>
    </location>
</feature>